<comment type="caution">
    <text evidence="8">The sequence shown here is derived from an EMBL/GenBank/DDBJ whole genome shotgun (WGS) entry which is preliminary data.</text>
</comment>
<feature type="chain" id="PRO_5003227129" evidence="5">
    <location>
        <begin position="28"/>
        <end position="250"/>
    </location>
</feature>
<reference evidence="8 9" key="1">
    <citation type="submission" date="2011-01" db="EMBL/GenBank/DDBJ databases">
        <authorList>
            <person name="Weinstock G."/>
            <person name="Sodergren E."/>
            <person name="Clifton S."/>
            <person name="Fulton L."/>
            <person name="Fulton B."/>
            <person name="Courtney L."/>
            <person name="Fronick C."/>
            <person name="Harrison M."/>
            <person name="Strong C."/>
            <person name="Farmer C."/>
            <person name="Delahaunty K."/>
            <person name="Markovic C."/>
            <person name="Hall O."/>
            <person name="Minx P."/>
            <person name="Tomlinson C."/>
            <person name="Mitreva M."/>
            <person name="Hou S."/>
            <person name="Chen J."/>
            <person name="Wollam A."/>
            <person name="Pepin K.H."/>
            <person name="Johnson M."/>
            <person name="Bhonagiri V."/>
            <person name="Zhang X."/>
            <person name="Suruliraj S."/>
            <person name="Warren W."/>
            <person name="Chinwalla A."/>
            <person name="Mardis E.R."/>
            <person name="Wilson R.K."/>
        </authorList>
    </citation>
    <scope>NUCLEOTIDE SEQUENCE [LARGE SCALE GENOMIC DNA]</scope>
    <source>
        <strain evidence="9">DSM 22608 / JCM 16073 / KCTC 15190 / YIT 12066</strain>
    </source>
</reference>
<dbReference type="eggNOG" id="COG0834">
    <property type="taxonomic scope" value="Bacteria"/>
</dbReference>
<evidence type="ECO:0000313" key="9">
    <source>
        <dbReference type="Proteomes" id="UP000018458"/>
    </source>
</evidence>
<keyword evidence="9" id="KW-1185">Reference proteome</keyword>
<dbReference type="PROSITE" id="PS01039">
    <property type="entry name" value="SBP_BACTERIAL_3"/>
    <property type="match status" value="1"/>
</dbReference>
<evidence type="ECO:0000259" key="7">
    <source>
        <dbReference type="SMART" id="SM00079"/>
    </source>
</evidence>
<dbReference type="GO" id="GO:0016020">
    <property type="term" value="C:membrane"/>
    <property type="evidence" value="ECO:0007669"/>
    <property type="project" value="InterPro"/>
</dbReference>
<dbReference type="RefSeq" id="WP_009143428.1">
    <property type="nucleotide sequence ID" value="NZ_GL830997.1"/>
</dbReference>
<dbReference type="PANTHER" id="PTHR35936">
    <property type="entry name" value="MEMBRANE-BOUND LYTIC MUREIN TRANSGLYCOSYLASE F"/>
    <property type="match status" value="1"/>
</dbReference>
<dbReference type="GO" id="GO:0015276">
    <property type="term" value="F:ligand-gated monoatomic ion channel activity"/>
    <property type="evidence" value="ECO:0007669"/>
    <property type="project" value="InterPro"/>
</dbReference>
<dbReference type="OrthoDB" id="9768183at2"/>
<feature type="domain" description="Solute-binding protein family 3/N-terminal" evidence="6">
    <location>
        <begin position="29"/>
        <end position="249"/>
    </location>
</feature>
<organism evidence="8 9">
    <name type="scientific">Succinatimonas hippei (strain DSM 22608 / JCM 16073 / KCTC 15190 / YIT 12066)</name>
    <dbReference type="NCBI Taxonomy" id="762983"/>
    <lineage>
        <taxon>Bacteria</taxon>
        <taxon>Pseudomonadati</taxon>
        <taxon>Pseudomonadota</taxon>
        <taxon>Gammaproteobacteria</taxon>
        <taxon>Aeromonadales</taxon>
        <taxon>Succinivibrionaceae</taxon>
        <taxon>Succinatimonas</taxon>
    </lineage>
</organism>
<keyword evidence="3 5" id="KW-0732">Signal</keyword>
<sequence>MAVKFSTAVKTLCAAAAVTFCAVQAQAEVLRVGTEATYAPFEFMDDNVQPQGYDIDIINAVGKAMGYDVQVQNMAFDGLIPALMTSQIDVVIAAMTITEERAKRVDFTEPYYKSGLSILILEENKDKFKTIDDLKNERLCAQIGTTGALKAQEISGNVGAFNTEPEAFMELKAKGCAGVVNDRPVNLYFLTKSASKGVIEMSERITAEDYGIAVRKGNSELLKALNEGLKKIKESGEMAKIHQKWFSVSE</sequence>
<dbReference type="STRING" id="762983.HMPREF9444_01230"/>
<dbReference type="SMART" id="SM00079">
    <property type="entry name" value="PBPe"/>
    <property type="match status" value="1"/>
</dbReference>
<evidence type="ECO:0000256" key="1">
    <source>
        <dbReference type="ARBA" id="ARBA00004196"/>
    </source>
</evidence>
<proteinExistence type="inferred from homology"/>
<dbReference type="SMART" id="SM00062">
    <property type="entry name" value="PBPb"/>
    <property type="match status" value="1"/>
</dbReference>
<comment type="similarity">
    <text evidence="2 4">Belongs to the bacterial solute-binding protein 3 family.</text>
</comment>
<dbReference type="AlphaFoldDB" id="E8LKJ0"/>
<protein>
    <submittedName>
        <fullName evidence="8">ABC transporter, substrate-binding protein, family 3</fullName>
    </submittedName>
</protein>
<comment type="subcellular location">
    <subcellularLocation>
        <location evidence="1">Cell envelope</location>
    </subcellularLocation>
</comment>
<evidence type="ECO:0000259" key="6">
    <source>
        <dbReference type="SMART" id="SM00062"/>
    </source>
</evidence>
<dbReference type="GO" id="GO:0030313">
    <property type="term" value="C:cell envelope"/>
    <property type="evidence" value="ECO:0007669"/>
    <property type="project" value="UniProtKB-SubCell"/>
</dbReference>
<evidence type="ECO:0000256" key="5">
    <source>
        <dbReference type="SAM" id="SignalP"/>
    </source>
</evidence>
<accession>E8LKJ0</accession>
<dbReference type="Proteomes" id="UP000018458">
    <property type="component" value="Unassembled WGS sequence"/>
</dbReference>
<feature type="domain" description="Ionotropic glutamate receptor C-terminal" evidence="7">
    <location>
        <begin position="29"/>
        <end position="248"/>
    </location>
</feature>
<name>E8LKJ0_SUCHY</name>
<dbReference type="InterPro" id="IPR001320">
    <property type="entry name" value="Iontro_rcpt_C"/>
</dbReference>
<evidence type="ECO:0000313" key="8">
    <source>
        <dbReference type="EMBL" id="EFY06977.1"/>
    </source>
</evidence>
<gene>
    <name evidence="8" type="ORF">HMPREF9444_01230</name>
</gene>
<dbReference type="Gene3D" id="3.40.190.10">
    <property type="entry name" value="Periplasmic binding protein-like II"/>
    <property type="match status" value="2"/>
</dbReference>
<evidence type="ECO:0000256" key="3">
    <source>
        <dbReference type="ARBA" id="ARBA00022729"/>
    </source>
</evidence>
<dbReference type="HOGENOM" id="CLU_019602_18_2_6"/>
<dbReference type="InterPro" id="IPR018313">
    <property type="entry name" value="SBP_3_CS"/>
</dbReference>
<dbReference type="SUPFAM" id="SSF53850">
    <property type="entry name" value="Periplasmic binding protein-like II"/>
    <property type="match status" value="1"/>
</dbReference>
<dbReference type="CDD" id="cd13624">
    <property type="entry name" value="PBP2_Arg_Lys_His"/>
    <property type="match status" value="1"/>
</dbReference>
<dbReference type="PANTHER" id="PTHR35936:SF17">
    <property type="entry name" value="ARGININE-BINDING EXTRACELLULAR PROTEIN ARTP"/>
    <property type="match status" value="1"/>
</dbReference>
<evidence type="ECO:0000256" key="4">
    <source>
        <dbReference type="RuleBase" id="RU003744"/>
    </source>
</evidence>
<feature type="signal peptide" evidence="5">
    <location>
        <begin position="1"/>
        <end position="27"/>
    </location>
</feature>
<dbReference type="InterPro" id="IPR001638">
    <property type="entry name" value="Solute-binding_3/MltF_N"/>
</dbReference>
<evidence type="ECO:0000256" key="2">
    <source>
        <dbReference type="ARBA" id="ARBA00010333"/>
    </source>
</evidence>
<dbReference type="Pfam" id="PF00497">
    <property type="entry name" value="SBP_bac_3"/>
    <property type="match status" value="1"/>
</dbReference>
<dbReference type="EMBL" id="AEVO01000061">
    <property type="protein sequence ID" value="EFY06977.1"/>
    <property type="molecule type" value="Genomic_DNA"/>
</dbReference>